<evidence type="ECO:0000313" key="1">
    <source>
        <dbReference type="EMBL" id="MDK2593475.1"/>
    </source>
</evidence>
<sequence length="454" mass="51232">MDISGSKLNANVKLPAKASVQKHTYTHQAVSQNNNISISSLALKLRDAQQAIGKTQLSQLAQSWRQLNNPSRPHIHPEVVGSSKREFEKLPQQQLEIIALDPSDTFSDSEKLAAYQMWHMHDQNVHTKFRRDAVKMDSDIDAKAQFKQSLDTHYEGFSPLGKLMVSNQYKEQALSQFASNITHLERDTTVSPAQSNKYYALMVEDLFGEHEPDVRSKVDGMSLSNLNTHPYEFLTQGDRNLLSEMYQYGEENNVDLKYIRQFASDLGNYRKHDDGKRLSNFNQGHFDEHGHQLTVQFIQKDQATITDLLAGDALSASPIDKGFISFITEPGTSALSHQGSFQFLQHMVEVTAKTDTSIPASEFSKFQSPTHVDERYIMTKSDSVVIKPEPDVVCKNGHCEVTDKGRENGVTLEQSSQDFEFGTALDATSIDALLQQRINAETQQNAWYKWLANQ</sequence>
<name>A0ABT7EDW8_9GAMM</name>
<protein>
    <submittedName>
        <fullName evidence="1">Uncharacterized protein</fullName>
    </submittedName>
</protein>
<evidence type="ECO:0000313" key="2">
    <source>
        <dbReference type="Proteomes" id="UP001231915"/>
    </source>
</evidence>
<gene>
    <name evidence="1" type="ORF">QNM18_00155</name>
</gene>
<proteinExistence type="predicted"/>
<dbReference type="EMBL" id="JASJUT010000001">
    <property type="protein sequence ID" value="MDK2593475.1"/>
    <property type="molecule type" value="Genomic_DNA"/>
</dbReference>
<reference evidence="1 2" key="1">
    <citation type="submission" date="2023-05" db="EMBL/GenBank/DDBJ databases">
        <title>Pseudoalteromonas ardens sp. nov., Pseudoalteromonas obscura sp. nov., and Pseudoalteromonas umbrosa sp. nov., isolated from the coral Montipora capitata.</title>
        <authorList>
            <person name="Thomas E.M."/>
            <person name="Smith E.M."/>
            <person name="Papke E."/>
            <person name="Shlafstein M.D."/>
            <person name="Oline D.K."/>
            <person name="Videau P."/>
            <person name="Saw J.H."/>
            <person name="Strangman W.K."/>
            <person name="Ushijima B."/>
        </authorList>
    </citation>
    <scope>NUCLEOTIDE SEQUENCE [LARGE SCALE GENOMIC DNA]</scope>
    <source>
        <strain evidence="1 2">P94</strain>
    </source>
</reference>
<organism evidence="1 2">
    <name type="scientific">Pseudoalteromonas obscura</name>
    <dbReference type="NCBI Taxonomy" id="3048491"/>
    <lineage>
        <taxon>Bacteria</taxon>
        <taxon>Pseudomonadati</taxon>
        <taxon>Pseudomonadota</taxon>
        <taxon>Gammaproteobacteria</taxon>
        <taxon>Alteromonadales</taxon>
        <taxon>Pseudoalteromonadaceae</taxon>
        <taxon>Pseudoalteromonas</taxon>
    </lineage>
</organism>
<dbReference type="Proteomes" id="UP001231915">
    <property type="component" value="Unassembled WGS sequence"/>
</dbReference>
<dbReference type="RefSeq" id="WP_284135944.1">
    <property type="nucleotide sequence ID" value="NZ_JASJUT010000001.1"/>
</dbReference>
<accession>A0ABT7EDW8</accession>
<keyword evidence="2" id="KW-1185">Reference proteome</keyword>
<comment type="caution">
    <text evidence="1">The sequence shown here is derived from an EMBL/GenBank/DDBJ whole genome shotgun (WGS) entry which is preliminary data.</text>
</comment>